<gene>
    <name evidence="8" type="ORF">UV8b_04926</name>
</gene>
<dbReference type="RefSeq" id="XP_042998358.1">
    <property type="nucleotide sequence ID" value="XM_043142424.1"/>
</dbReference>
<dbReference type="PROSITE" id="PS50102">
    <property type="entry name" value="RRM"/>
    <property type="match status" value="2"/>
</dbReference>
<dbReference type="FunFam" id="3.30.70.330:FF:001113">
    <property type="entry name" value="RNP domain protein"/>
    <property type="match status" value="1"/>
</dbReference>
<feature type="domain" description="RRM" evidence="7">
    <location>
        <begin position="47"/>
        <end position="124"/>
    </location>
</feature>
<feature type="domain" description="RRM" evidence="7">
    <location>
        <begin position="246"/>
        <end position="336"/>
    </location>
</feature>
<evidence type="ECO:0000313" key="9">
    <source>
        <dbReference type="Proteomes" id="UP000027002"/>
    </source>
</evidence>
<evidence type="ECO:0000256" key="3">
    <source>
        <dbReference type="ARBA" id="ARBA00022884"/>
    </source>
</evidence>
<evidence type="ECO:0000256" key="2">
    <source>
        <dbReference type="ARBA" id="ARBA00022737"/>
    </source>
</evidence>
<feature type="compositionally biased region" description="Basic residues" evidence="6">
    <location>
        <begin position="147"/>
        <end position="163"/>
    </location>
</feature>
<name>A0A8E5HSR4_USTVR</name>
<dbReference type="InterPro" id="IPR000504">
    <property type="entry name" value="RRM_dom"/>
</dbReference>
<feature type="compositionally biased region" description="Basic and acidic residues" evidence="6">
    <location>
        <begin position="172"/>
        <end position="181"/>
    </location>
</feature>
<protein>
    <recommendedName>
        <fullName evidence="7">RRM domain-containing protein</fullName>
    </recommendedName>
</protein>
<organism evidence="8 9">
    <name type="scientific">Ustilaginoidea virens</name>
    <name type="common">Rice false smut fungus</name>
    <name type="synonym">Villosiclava virens</name>
    <dbReference type="NCBI Taxonomy" id="1159556"/>
    <lineage>
        <taxon>Eukaryota</taxon>
        <taxon>Fungi</taxon>
        <taxon>Dikarya</taxon>
        <taxon>Ascomycota</taxon>
        <taxon>Pezizomycotina</taxon>
        <taxon>Sordariomycetes</taxon>
        <taxon>Hypocreomycetidae</taxon>
        <taxon>Hypocreales</taxon>
        <taxon>Clavicipitaceae</taxon>
        <taxon>Ustilaginoidea</taxon>
    </lineage>
</organism>
<dbReference type="GeneID" id="66065704"/>
<keyword evidence="9" id="KW-1185">Reference proteome</keyword>
<dbReference type="InterPro" id="IPR012677">
    <property type="entry name" value="Nucleotide-bd_a/b_plait_sf"/>
</dbReference>
<evidence type="ECO:0000256" key="5">
    <source>
        <dbReference type="PROSITE-ProRule" id="PRU00176"/>
    </source>
</evidence>
<feature type="region of interest" description="Disordered" evidence="6">
    <location>
        <begin position="336"/>
        <end position="364"/>
    </location>
</feature>
<dbReference type="InterPro" id="IPR051945">
    <property type="entry name" value="RRM_MRD1_RNA_proc_ribogen"/>
</dbReference>
<dbReference type="SMART" id="SM00360">
    <property type="entry name" value="RRM"/>
    <property type="match status" value="2"/>
</dbReference>
<evidence type="ECO:0000256" key="1">
    <source>
        <dbReference type="ARBA" id="ARBA00004123"/>
    </source>
</evidence>
<dbReference type="Pfam" id="PF00076">
    <property type="entry name" value="RRM_1"/>
    <property type="match status" value="2"/>
</dbReference>
<evidence type="ECO:0000313" key="8">
    <source>
        <dbReference type="EMBL" id="QUC20685.1"/>
    </source>
</evidence>
<evidence type="ECO:0000259" key="7">
    <source>
        <dbReference type="PROSITE" id="PS50102"/>
    </source>
</evidence>
<comment type="subcellular location">
    <subcellularLocation>
        <location evidence="1">Nucleus</location>
    </subcellularLocation>
</comment>
<dbReference type="InterPro" id="IPR035979">
    <property type="entry name" value="RBD_domain_sf"/>
</dbReference>
<sequence length="364" mass="38944">MSAINMEKASDATVNDVTNALSNTSITQPADKAAANEAASASAAEGRRLYIGNLAYATTEGELKDFFKSYLVESVSIPKNPRTDRPVGYAFVDLSTPSEAERAIAELSGKEILERKVSVQLARKPEPAGEKTEGTNGEGSGAEGTRRRPSGRGRGRGRGRGGRTARGGRTGETGENKKEGDVSTAATDAAAAPVEAEGTNEVQPLKDITNENQNKTDSTAKTKNQARPQRERRERGPPADGIPSKTKVMVANLPYDLTEEKLIELFKAYEPSSAKIALRPIPRFMIKKLQARGEARKGRGFGFVTLASEELQQKAVTEMNGKEIEGREIAVKVAIDSPDKTDEEANAPQEENKEAEAATAAISA</sequence>
<feature type="compositionally biased region" description="Basic and acidic residues" evidence="6">
    <location>
        <begin position="119"/>
        <end position="133"/>
    </location>
</feature>
<dbReference type="Gene3D" id="3.30.70.330">
    <property type="match status" value="2"/>
</dbReference>
<evidence type="ECO:0000256" key="4">
    <source>
        <dbReference type="ARBA" id="ARBA00023242"/>
    </source>
</evidence>
<dbReference type="KEGG" id="uvi:66065704"/>
<feature type="region of interest" description="Disordered" evidence="6">
    <location>
        <begin position="119"/>
        <end position="247"/>
    </location>
</feature>
<dbReference type="OrthoDB" id="439808at2759"/>
<feature type="compositionally biased region" description="Basic and acidic residues" evidence="6">
    <location>
        <begin position="228"/>
        <end position="237"/>
    </location>
</feature>
<dbReference type="AlphaFoldDB" id="A0A8E5HSR4"/>
<dbReference type="EMBL" id="CP072756">
    <property type="protein sequence ID" value="QUC20685.1"/>
    <property type="molecule type" value="Genomic_DNA"/>
</dbReference>
<dbReference type="Proteomes" id="UP000027002">
    <property type="component" value="Chromosome 4"/>
</dbReference>
<dbReference type="PANTHER" id="PTHR48039">
    <property type="entry name" value="RNA-BINDING MOTIF PROTEIN 14B"/>
    <property type="match status" value="1"/>
</dbReference>
<keyword evidence="2" id="KW-0677">Repeat</keyword>
<dbReference type="PANTHER" id="PTHR48039:SF5">
    <property type="entry name" value="RNA-BINDING PROTEIN 28"/>
    <property type="match status" value="1"/>
</dbReference>
<keyword evidence="4" id="KW-0539">Nucleus</keyword>
<dbReference type="GO" id="GO:0005730">
    <property type="term" value="C:nucleolus"/>
    <property type="evidence" value="ECO:0007669"/>
    <property type="project" value="TreeGrafter"/>
</dbReference>
<proteinExistence type="predicted"/>
<accession>A0A8E5HSR4</accession>
<feature type="compositionally biased region" description="Polar residues" evidence="6">
    <location>
        <begin position="210"/>
        <end position="223"/>
    </location>
</feature>
<dbReference type="SUPFAM" id="SSF54928">
    <property type="entry name" value="RNA-binding domain, RBD"/>
    <property type="match status" value="2"/>
</dbReference>
<feature type="compositionally biased region" description="Low complexity" evidence="6">
    <location>
        <begin position="182"/>
        <end position="197"/>
    </location>
</feature>
<keyword evidence="3 5" id="KW-0694">RNA-binding</keyword>
<reference evidence="8" key="1">
    <citation type="submission" date="2020-03" db="EMBL/GenBank/DDBJ databases">
        <title>A mixture of massive structural variations and highly conserved coding sequences in Ustilaginoidea virens genome.</title>
        <authorList>
            <person name="Zhang K."/>
            <person name="Zhao Z."/>
            <person name="Zhang Z."/>
            <person name="Li Y."/>
            <person name="Hsiang T."/>
            <person name="Sun W."/>
        </authorList>
    </citation>
    <scope>NUCLEOTIDE SEQUENCE</scope>
    <source>
        <strain evidence="8">UV-8b</strain>
    </source>
</reference>
<evidence type="ECO:0000256" key="6">
    <source>
        <dbReference type="SAM" id="MobiDB-lite"/>
    </source>
</evidence>
<dbReference type="GO" id="GO:0003729">
    <property type="term" value="F:mRNA binding"/>
    <property type="evidence" value="ECO:0007669"/>
    <property type="project" value="TreeGrafter"/>
</dbReference>